<dbReference type="OrthoDB" id="8635520at2"/>
<reference evidence="1 2" key="1">
    <citation type="submission" date="2016-05" db="EMBL/GenBank/DDBJ databases">
        <authorList>
            <person name="Lavstsen T."/>
            <person name="Jespersen J.S."/>
        </authorList>
    </citation>
    <scope>NUCLEOTIDE SEQUENCE [LARGE SCALE GENOMIC DNA]</scope>
    <source>
        <strain evidence="1 2">YLB-01</strain>
    </source>
</reference>
<dbReference type="STRING" id="904291.A7J15_08395"/>
<protein>
    <submittedName>
        <fullName evidence="1">MarR family transcriptional regulator</fullName>
    </submittedName>
</protein>
<evidence type="ECO:0000313" key="2">
    <source>
        <dbReference type="Proteomes" id="UP000093355"/>
    </source>
</evidence>
<dbReference type="InterPro" id="IPR000835">
    <property type="entry name" value="HTH_MarR-typ"/>
</dbReference>
<dbReference type="PRINTS" id="PR00598">
    <property type="entry name" value="HTHMARR"/>
</dbReference>
<dbReference type="InterPro" id="IPR036388">
    <property type="entry name" value="WH-like_DNA-bd_sf"/>
</dbReference>
<dbReference type="Gene3D" id="1.10.10.10">
    <property type="entry name" value="Winged helix-like DNA-binding domain superfamily/Winged helix DNA-binding domain"/>
    <property type="match status" value="1"/>
</dbReference>
<dbReference type="EMBL" id="LXMD01000025">
    <property type="protein sequence ID" value="OCG73304.1"/>
    <property type="molecule type" value="Genomic_DNA"/>
</dbReference>
<dbReference type="PROSITE" id="PS50995">
    <property type="entry name" value="HTH_MARR_2"/>
    <property type="match status" value="1"/>
</dbReference>
<dbReference type="PANTHER" id="PTHR33164">
    <property type="entry name" value="TRANSCRIPTIONAL REGULATOR, MARR FAMILY"/>
    <property type="match status" value="1"/>
</dbReference>
<comment type="caution">
    <text evidence="1">The sequence shown here is derived from an EMBL/GenBank/DDBJ whole genome shotgun (WGS) entry which is preliminary data.</text>
</comment>
<dbReference type="PANTHER" id="PTHR33164:SF43">
    <property type="entry name" value="HTH-TYPE TRANSCRIPTIONAL REPRESSOR YETL"/>
    <property type="match status" value="1"/>
</dbReference>
<name>A0A1B9N9T9_9MICO</name>
<dbReference type="GO" id="GO:0003700">
    <property type="term" value="F:DNA-binding transcription factor activity"/>
    <property type="evidence" value="ECO:0007669"/>
    <property type="project" value="InterPro"/>
</dbReference>
<dbReference type="AlphaFoldDB" id="A0A1B9N9T9"/>
<dbReference type="Pfam" id="PF12802">
    <property type="entry name" value="MarR_2"/>
    <property type="match status" value="1"/>
</dbReference>
<gene>
    <name evidence="1" type="ORF">A7J15_08395</name>
</gene>
<accession>A0A1B9N9T9</accession>
<dbReference type="InterPro" id="IPR039422">
    <property type="entry name" value="MarR/SlyA-like"/>
</dbReference>
<keyword evidence="2" id="KW-1185">Reference proteome</keyword>
<dbReference type="SUPFAM" id="SSF46785">
    <property type="entry name" value="Winged helix' DNA-binding domain"/>
    <property type="match status" value="1"/>
</dbReference>
<dbReference type="InterPro" id="IPR036390">
    <property type="entry name" value="WH_DNA-bd_sf"/>
</dbReference>
<dbReference type="SMART" id="SM00347">
    <property type="entry name" value="HTH_MARR"/>
    <property type="match status" value="1"/>
</dbReference>
<dbReference type="Proteomes" id="UP000093355">
    <property type="component" value="Unassembled WGS sequence"/>
</dbReference>
<dbReference type="GO" id="GO:0006950">
    <property type="term" value="P:response to stress"/>
    <property type="evidence" value="ECO:0007669"/>
    <property type="project" value="TreeGrafter"/>
</dbReference>
<sequence length="144" mass="15692">MAQTTMGAVIDDLSFLLARANAVSLEAASAALRPFGLKPRSYSVLALALSDHRPSQREIAEYLRLDPSQVVALVDDLQSRGLVERETDPSDRRAKVVTATVDGARLFATAGARVRQAEREVFGVLDDAERAMLRKLIDRVAFPA</sequence>
<evidence type="ECO:0000313" key="1">
    <source>
        <dbReference type="EMBL" id="OCG73304.1"/>
    </source>
</evidence>
<dbReference type="RefSeq" id="WP_067026900.1">
    <property type="nucleotide sequence ID" value="NZ_CP038256.1"/>
</dbReference>
<organism evidence="1 2">
    <name type="scientific">Microbacterium sediminis</name>
    <dbReference type="NCBI Taxonomy" id="904291"/>
    <lineage>
        <taxon>Bacteria</taxon>
        <taxon>Bacillati</taxon>
        <taxon>Actinomycetota</taxon>
        <taxon>Actinomycetes</taxon>
        <taxon>Micrococcales</taxon>
        <taxon>Microbacteriaceae</taxon>
        <taxon>Microbacterium</taxon>
    </lineage>
</organism>
<proteinExistence type="predicted"/>